<accession>A0A0M8ZY21</accession>
<evidence type="ECO:0000313" key="1">
    <source>
        <dbReference type="EMBL" id="KOX72396.1"/>
    </source>
</evidence>
<gene>
    <name evidence="1" type="ORF">WN51_01495</name>
</gene>
<keyword evidence="2" id="KW-1185">Reference proteome</keyword>
<organism evidence="1 2">
    <name type="scientific">Melipona quadrifasciata</name>
    <dbReference type="NCBI Taxonomy" id="166423"/>
    <lineage>
        <taxon>Eukaryota</taxon>
        <taxon>Metazoa</taxon>
        <taxon>Ecdysozoa</taxon>
        <taxon>Arthropoda</taxon>
        <taxon>Hexapoda</taxon>
        <taxon>Insecta</taxon>
        <taxon>Pterygota</taxon>
        <taxon>Neoptera</taxon>
        <taxon>Endopterygota</taxon>
        <taxon>Hymenoptera</taxon>
        <taxon>Apocrita</taxon>
        <taxon>Aculeata</taxon>
        <taxon>Apoidea</taxon>
        <taxon>Anthophila</taxon>
        <taxon>Apidae</taxon>
        <taxon>Melipona</taxon>
    </lineage>
</organism>
<sequence>MASRRTRAQGERTWIASQVNVTQFLVGGTSKADNEMITKVILTFESITGRPIREQDEEHKRFKSVKMRYIATNYQLVIFAEAWGHTLEENGKRIAGSVDCRLVPMGMLNAVVPWTCVLVYFEERWEYRRQSSRSAFAGPGQPTPTIFSATLHAVWLPVSRRGEHRAGSLHRNRTNIQTNLQTFTAIPYLTTFVPTPIASATGTPALVSGRPLISHEASPFTAPGQVNRICDEASDEANNEQSSSWRWGDGEDVELTYGRKAACFKNSTCTAFNLGRAALSFETNQRFQQCVVFRKRGAVELDKIRAACPPIQRFRRWARGDHTPQCEYPTRV</sequence>
<reference evidence="1 2" key="1">
    <citation type="submission" date="2015-07" db="EMBL/GenBank/DDBJ databases">
        <title>The genome of Melipona quadrifasciata.</title>
        <authorList>
            <person name="Pan H."/>
            <person name="Kapheim K."/>
        </authorList>
    </citation>
    <scope>NUCLEOTIDE SEQUENCE [LARGE SCALE GENOMIC DNA]</scope>
    <source>
        <strain evidence="1">0111107301</strain>
        <tissue evidence="1">Whole body</tissue>
    </source>
</reference>
<dbReference type="AlphaFoldDB" id="A0A0M8ZY21"/>
<name>A0A0M8ZY21_9HYME</name>
<dbReference type="EMBL" id="KQ435821">
    <property type="protein sequence ID" value="KOX72396.1"/>
    <property type="molecule type" value="Genomic_DNA"/>
</dbReference>
<evidence type="ECO:0000313" key="2">
    <source>
        <dbReference type="Proteomes" id="UP000053105"/>
    </source>
</evidence>
<proteinExistence type="predicted"/>
<dbReference type="Proteomes" id="UP000053105">
    <property type="component" value="Unassembled WGS sequence"/>
</dbReference>
<protein>
    <submittedName>
        <fullName evidence="1">Uncharacterized protein</fullName>
    </submittedName>
</protein>